<reference evidence="15" key="1">
    <citation type="submission" date="2020-06" db="EMBL/GenBank/DDBJ databases">
        <authorList>
            <person name="Li T."/>
            <person name="Hu X."/>
            <person name="Zhang T."/>
            <person name="Song X."/>
            <person name="Zhang H."/>
            <person name="Dai N."/>
            <person name="Sheng W."/>
            <person name="Hou X."/>
            <person name="Wei L."/>
        </authorList>
    </citation>
    <scope>NUCLEOTIDE SEQUENCE</scope>
    <source>
        <strain evidence="15">3651</strain>
        <tissue evidence="15">Leaf</tissue>
    </source>
</reference>
<keyword evidence="4 13" id="KW-0812">Transmembrane</keyword>
<proteinExistence type="inferred from homology"/>
<evidence type="ECO:0000256" key="3">
    <source>
        <dbReference type="ARBA" id="ARBA00022448"/>
    </source>
</evidence>
<evidence type="ECO:0000256" key="10">
    <source>
        <dbReference type="ARBA" id="ARBA00023136"/>
    </source>
</evidence>
<keyword evidence="16" id="KW-1185">Reference proteome</keyword>
<keyword evidence="7 13" id="KW-1133">Transmembrane helix</keyword>
<dbReference type="PANTHER" id="PTHR12791">
    <property type="entry name" value="GOLGI SNARE BET1-RELATED"/>
    <property type="match status" value="1"/>
</dbReference>
<gene>
    <name evidence="15" type="ORF">Salat_2002400</name>
</gene>
<keyword evidence="3" id="KW-0813">Transport</keyword>
<feature type="transmembrane region" description="Helical" evidence="13">
    <location>
        <begin position="147"/>
        <end position="166"/>
    </location>
</feature>
<keyword evidence="6" id="KW-0653">Protein transport</keyword>
<comment type="similarity">
    <text evidence="11">Belongs to the BET1 family.</text>
</comment>
<dbReference type="GO" id="GO:0005789">
    <property type="term" value="C:endoplasmic reticulum membrane"/>
    <property type="evidence" value="ECO:0007669"/>
    <property type="project" value="UniProtKB-SubCell"/>
</dbReference>
<dbReference type="CDD" id="cd15841">
    <property type="entry name" value="SNARE_Qc"/>
    <property type="match status" value="1"/>
</dbReference>
<dbReference type="InterPro" id="IPR000727">
    <property type="entry name" value="T_SNARE_dom"/>
</dbReference>
<evidence type="ECO:0000256" key="13">
    <source>
        <dbReference type="SAM" id="Phobius"/>
    </source>
</evidence>
<evidence type="ECO:0000259" key="14">
    <source>
        <dbReference type="PROSITE" id="PS50192"/>
    </source>
</evidence>
<dbReference type="Gene3D" id="1.20.5.110">
    <property type="match status" value="1"/>
</dbReference>
<name>A0AAE1XYU1_9LAMI</name>
<evidence type="ECO:0000256" key="8">
    <source>
        <dbReference type="ARBA" id="ARBA00023034"/>
    </source>
</evidence>
<dbReference type="AlphaFoldDB" id="A0AAE1XYU1"/>
<evidence type="ECO:0000256" key="2">
    <source>
        <dbReference type="ARBA" id="ARBA00004409"/>
    </source>
</evidence>
<evidence type="ECO:0000313" key="16">
    <source>
        <dbReference type="Proteomes" id="UP001293254"/>
    </source>
</evidence>
<evidence type="ECO:0000256" key="7">
    <source>
        <dbReference type="ARBA" id="ARBA00022989"/>
    </source>
</evidence>
<sequence length="171" mass="19214">MAIAIGMCTRVHCGKTNKDSPPPLLSRITSRLQLRPGLAGDSITFSSFSPMADPYRSREGLSTRSAAYGGYSDEVQVRIDPDIDDEVTGLRKQVRRLRDVAQEIETEAKSQNDFLNQLQMTLIKAQAGVKNNMRRLNKSIVREGSSHVMHVVLFALLLFFVVYLLAKFTRR</sequence>
<feature type="domain" description="T-SNARE coiled-coil homology" evidence="14">
    <location>
        <begin position="77"/>
        <end position="139"/>
    </location>
</feature>
<keyword evidence="5" id="KW-0256">Endoplasmic reticulum</keyword>
<organism evidence="15 16">
    <name type="scientific">Sesamum alatum</name>
    <dbReference type="NCBI Taxonomy" id="300844"/>
    <lineage>
        <taxon>Eukaryota</taxon>
        <taxon>Viridiplantae</taxon>
        <taxon>Streptophyta</taxon>
        <taxon>Embryophyta</taxon>
        <taxon>Tracheophyta</taxon>
        <taxon>Spermatophyta</taxon>
        <taxon>Magnoliopsida</taxon>
        <taxon>eudicotyledons</taxon>
        <taxon>Gunneridae</taxon>
        <taxon>Pentapetalae</taxon>
        <taxon>asterids</taxon>
        <taxon>lamiids</taxon>
        <taxon>Lamiales</taxon>
        <taxon>Pedaliaceae</taxon>
        <taxon>Sesamum</taxon>
    </lineage>
</organism>
<accession>A0AAE1XYU1</accession>
<evidence type="ECO:0000256" key="11">
    <source>
        <dbReference type="ARBA" id="ARBA00037962"/>
    </source>
</evidence>
<keyword evidence="10 13" id="KW-0472">Membrane</keyword>
<keyword evidence="9" id="KW-0175">Coiled coil</keyword>
<evidence type="ECO:0000256" key="4">
    <source>
        <dbReference type="ARBA" id="ARBA00022692"/>
    </source>
</evidence>
<dbReference type="SUPFAM" id="SSF58038">
    <property type="entry name" value="SNARE fusion complex"/>
    <property type="match status" value="1"/>
</dbReference>
<dbReference type="Proteomes" id="UP001293254">
    <property type="component" value="Unassembled WGS sequence"/>
</dbReference>
<comment type="function">
    <text evidence="12">Required for vesicular transport from the ER to the Golgi complex. Functions as a SNARE associated with ER-derived vesicles.</text>
</comment>
<evidence type="ECO:0000256" key="9">
    <source>
        <dbReference type="ARBA" id="ARBA00023054"/>
    </source>
</evidence>
<dbReference type="GO" id="GO:0015031">
    <property type="term" value="P:protein transport"/>
    <property type="evidence" value="ECO:0007669"/>
    <property type="project" value="UniProtKB-KW"/>
</dbReference>
<evidence type="ECO:0000256" key="1">
    <source>
        <dbReference type="ARBA" id="ARBA00004163"/>
    </source>
</evidence>
<dbReference type="FunFam" id="1.20.5.110:FF:000056">
    <property type="entry name" value="Bet1-like protein At4g14600"/>
    <property type="match status" value="1"/>
</dbReference>
<keyword evidence="8" id="KW-0333">Golgi apparatus</keyword>
<evidence type="ECO:0000256" key="12">
    <source>
        <dbReference type="ARBA" id="ARBA00060029"/>
    </source>
</evidence>
<reference evidence="15" key="2">
    <citation type="journal article" date="2024" name="Plant">
        <title>Genomic evolution and insights into agronomic trait innovations of Sesamum species.</title>
        <authorList>
            <person name="Miao H."/>
            <person name="Wang L."/>
            <person name="Qu L."/>
            <person name="Liu H."/>
            <person name="Sun Y."/>
            <person name="Le M."/>
            <person name="Wang Q."/>
            <person name="Wei S."/>
            <person name="Zheng Y."/>
            <person name="Lin W."/>
            <person name="Duan Y."/>
            <person name="Cao H."/>
            <person name="Xiong S."/>
            <person name="Wang X."/>
            <person name="Wei L."/>
            <person name="Li C."/>
            <person name="Ma Q."/>
            <person name="Ju M."/>
            <person name="Zhao R."/>
            <person name="Li G."/>
            <person name="Mu C."/>
            <person name="Tian Q."/>
            <person name="Mei H."/>
            <person name="Zhang T."/>
            <person name="Gao T."/>
            <person name="Zhang H."/>
        </authorList>
    </citation>
    <scope>NUCLEOTIDE SEQUENCE</scope>
    <source>
        <strain evidence="15">3651</strain>
    </source>
</reference>
<evidence type="ECO:0000313" key="15">
    <source>
        <dbReference type="EMBL" id="KAK4420520.1"/>
    </source>
</evidence>
<dbReference type="PROSITE" id="PS50192">
    <property type="entry name" value="T_SNARE"/>
    <property type="match status" value="1"/>
</dbReference>
<comment type="caution">
    <text evidence="15">The sequence shown here is derived from an EMBL/GenBank/DDBJ whole genome shotgun (WGS) entry which is preliminary data.</text>
</comment>
<comment type="subcellular location">
    <subcellularLocation>
        <location evidence="1">Endoplasmic reticulum membrane</location>
        <topology evidence="1">Single-pass type IV membrane protein</topology>
    </subcellularLocation>
    <subcellularLocation>
        <location evidence="2">Golgi apparatus membrane</location>
        <topology evidence="2">Single-pass type IV membrane protein</topology>
    </subcellularLocation>
</comment>
<dbReference type="GO" id="GO:0000139">
    <property type="term" value="C:Golgi membrane"/>
    <property type="evidence" value="ECO:0007669"/>
    <property type="project" value="UniProtKB-SubCell"/>
</dbReference>
<protein>
    <submittedName>
        <fullName evidence="15">Bet1-like protein</fullName>
    </submittedName>
</protein>
<evidence type="ECO:0000256" key="5">
    <source>
        <dbReference type="ARBA" id="ARBA00022824"/>
    </source>
</evidence>
<dbReference type="EMBL" id="JACGWO010000008">
    <property type="protein sequence ID" value="KAK4420520.1"/>
    <property type="molecule type" value="Genomic_DNA"/>
</dbReference>
<evidence type="ECO:0000256" key="6">
    <source>
        <dbReference type="ARBA" id="ARBA00022927"/>
    </source>
</evidence>